<reference evidence="5" key="1">
    <citation type="submission" date="2018-05" db="EMBL/GenBank/DDBJ databases">
        <authorList>
            <person name="Lanie J.A."/>
            <person name="Ng W.-L."/>
            <person name="Kazmierczak K.M."/>
            <person name="Andrzejewski T.M."/>
            <person name="Davidsen T.M."/>
            <person name="Wayne K.J."/>
            <person name="Tettelin H."/>
            <person name="Glass J.I."/>
            <person name="Rusch D."/>
            <person name="Podicherti R."/>
            <person name="Tsui H.-C.T."/>
            <person name="Winkler M.E."/>
        </authorList>
    </citation>
    <scope>NUCLEOTIDE SEQUENCE</scope>
</reference>
<name>A0A382CTR2_9ZZZZ</name>
<gene>
    <name evidence="5" type="ORF">METZ01_LOCUS182390</name>
</gene>
<dbReference type="PANTHER" id="PTHR11239:SF12">
    <property type="entry name" value="DNA-DIRECTED RNA POLYMERASE III SUBUNIT RPC10"/>
    <property type="match status" value="1"/>
</dbReference>
<dbReference type="InterPro" id="IPR012164">
    <property type="entry name" value="Rpa12/Rpb9/Rpc10/TFS"/>
</dbReference>
<dbReference type="GO" id="GO:0008270">
    <property type="term" value="F:zinc ion binding"/>
    <property type="evidence" value="ECO:0007669"/>
    <property type="project" value="UniProtKB-KW"/>
</dbReference>
<dbReference type="AlphaFoldDB" id="A0A382CTR2"/>
<dbReference type="PROSITE" id="PS51133">
    <property type="entry name" value="ZF_TFIIS_2"/>
    <property type="match status" value="1"/>
</dbReference>
<keyword evidence="2" id="KW-0863">Zinc-finger</keyword>
<keyword evidence="1" id="KW-0479">Metal-binding</keyword>
<dbReference type="GO" id="GO:0006351">
    <property type="term" value="P:DNA-templated transcription"/>
    <property type="evidence" value="ECO:0007669"/>
    <property type="project" value="InterPro"/>
</dbReference>
<dbReference type="GO" id="GO:0003676">
    <property type="term" value="F:nucleic acid binding"/>
    <property type="evidence" value="ECO:0007669"/>
    <property type="project" value="InterPro"/>
</dbReference>
<dbReference type="SMART" id="SM00440">
    <property type="entry name" value="ZnF_C2C2"/>
    <property type="match status" value="1"/>
</dbReference>
<evidence type="ECO:0000256" key="1">
    <source>
        <dbReference type="ARBA" id="ARBA00022723"/>
    </source>
</evidence>
<dbReference type="EMBL" id="UINC01036094">
    <property type="protein sequence ID" value="SVB29536.1"/>
    <property type="molecule type" value="Genomic_DNA"/>
</dbReference>
<evidence type="ECO:0000259" key="4">
    <source>
        <dbReference type="PROSITE" id="PS51133"/>
    </source>
</evidence>
<evidence type="ECO:0000256" key="2">
    <source>
        <dbReference type="ARBA" id="ARBA00022771"/>
    </source>
</evidence>
<feature type="domain" description="TFIIS-type" evidence="4">
    <location>
        <begin position="11"/>
        <end position="51"/>
    </location>
</feature>
<dbReference type="SUPFAM" id="SSF57783">
    <property type="entry name" value="Zinc beta-ribbon"/>
    <property type="match status" value="1"/>
</dbReference>
<proteinExistence type="predicted"/>
<dbReference type="InterPro" id="IPR001222">
    <property type="entry name" value="Znf_TFIIS"/>
</dbReference>
<dbReference type="Gene3D" id="2.20.25.10">
    <property type="match status" value="1"/>
</dbReference>
<dbReference type="Pfam" id="PF01096">
    <property type="entry name" value="Zn_ribbon_TFIIS"/>
    <property type="match status" value="1"/>
</dbReference>
<evidence type="ECO:0000256" key="3">
    <source>
        <dbReference type="ARBA" id="ARBA00022833"/>
    </source>
</evidence>
<evidence type="ECO:0000313" key="5">
    <source>
        <dbReference type="EMBL" id="SVB29536.1"/>
    </source>
</evidence>
<keyword evidence="3" id="KW-0862">Zinc</keyword>
<sequence>MNEANALKSTIKIDCEKCHGKEGVWWSFQTRSADEPETRFYKCIKCNHTWRDYT</sequence>
<dbReference type="GO" id="GO:0003899">
    <property type="term" value="F:DNA-directed RNA polymerase activity"/>
    <property type="evidence" value="ECO:0007669"/>
    <property type="project" value="InterPro"/>
</dbReference>
<accession>A0A382CTR2</accession>
<protein>
    <recommendedName>
        <fullName evidence="4">TFIIS-type domain-containing protein</fullName>
    </recommendedName>
</protein>
<dbReference type="PANTHER" id="PTHR11239">
    <property type="entry name" value="DNA-DIRECTED RNA POLYMERASE"/>
    <property type="match status" value="1"/>
</dbReference>
<organism evidence="5">
    <name type="scientific">marine metagenome</name>
    <dbReference type="NCBI Taxonomy" id="408172"/>
    <lineage>
        <taxon>unclassified sequences</taxon>
        <taxon>metagenomes</taxon>
        <taxon>ecological metagenomes</taxon>
    </lineage>
</organism>